<evidence type="ECO:0000256" key="1">
    <source>
        <dbReference type="ARBA" id="ARBA00022670"/>
    </source>
</evidence>
<dbReference type="EMBL" id="GEDC01019275">
    <property type="protein sequence ID" value="JAS18023.1"/>
    <property type="molecule type" value="Transcribed_RNA"/>
</dbReference>
<dbReference type="PANTHER" id="PTHR24276">
    <property type="entry name" value="POLYSERASE-RELATED"/>
    <property type="match status" value="1"/>
</dbReference>
<evidence type="ECO:0000313" key="6">
    <source>
        <dbReference type="EMBL" id="JAS18023.1"/>
    </source>
</evidence>
<feature type="domain" description="Peptidase S1" evidence="5">
    <location>
        <begin position="26"/>
        <end position="268"/>
    </location>
</feature>
<keyword evidence="4" id="KW-1015">Disulfide bond</keyword>
<evidence type="ECO:0000256" key="3">
    <source>
        <dbReference type="ARBA" id="ARBA00022825"/>
    </source>
</evidence>
<dbReference type="PANTHER" id="PTHR24276:SF94">
    <property type="entry name" value="AT20289P-RELATED"/>
    <property type="match status" value="1"/>
</dbReference>
<dbReference type="InterPro" id="IPR009003">
    <property type="entry name" value="Peptidase_S1_PA"/>
</dbReference>
<dbReference type="GO" id="GO:0006508">
    <property type="term" value="P:proteolysis"/>
    <property type="evidence" value="ECO:0007669"/>
    <property type="project" value="UniProtKB-KW"/>
</dbReference>
<dbReference type="SUPFAM" id="SSF50494">
    <property type="entry name" value="Trypsin-like serine proteases"/>
    <property type="match status" value="1"/>
</dbReference>
<dbReference type="SMART" id="SM00020">
    <property type="entry name" value="Tryp_SPc"/>
    <property type="match status" value="1"/>
</dbReference>
<evidence type="ECO:0000256" key="4">
    <source>
        <dbReference type="ARBA" id="ARBA00023157"/>
    </source>
</evidence>
<dbReference type="InterPro" id="IPR050430">
    <property type="entry name" value="Peptidase_S1"/>
</dbReference>
<sequence length="272" mass="30790">MCRNLEMNIIRCLSRNVEVTWFWILILGFHSSSASVSLKTSDNKELALKYNSLITSRTPKQPYLVTIYYNDVYFCSGAVLANKWVLTTSSCVWGHNYAKKLTIRAKSDRIGMGGVMYSVAKCILHPDFLFYSTKHNVALLKTSTSMRYGNTLQPIALAKRSLVAGDTGIVSGWGLSKERKGVKILQALNVSVAEVDECSQSYLEYTKMLFCNRTEEEEPCWDDEANPVVQKYQLYGLTSFIISCSGAKYPVRFTDVAELRLWIRSTMKESMP</sequence>
<dbReference type="Pfam" id="PF00089">
    <property type="entry name" value="Trypsin"/>
    <property type="match status" value="1"/>
</dbReference>
<dbReference type="PROSITE" id="PS50240">
    <property type="entry name" value="TRYPSIN_DOM"/>
    <property type="match status" value="1"/>
</dbReference>
<evidence type="ECO:0000256" key="2">
    <source>
        <dbReference type="ARBA" id="ARBA00022801"/>
    </source>
</evidence>
<keyword evidence="1" id="KW-0645">Protease</keyword>
<dbReference type="InterPro" id="IPR001254">
    <property type="entry name" value="Trypsin_dom"/>
</dbReference>
<dbReference type="AlphaFoldDB" id="A0A1B6CXP6"/>
<name>A0A1B6CXP6_9HEMI</name>
<gene>
    <name evidence="6" type="ORF">g.13283</name>
</gene>
<evidence type="ECO:0000259" key="5">
    <source>
        <dbReference type="PROSITE" id="PS50240"/>
    </source>
</evidence>
<dbReference type="Gene3D" id="2.40.10.10">
    <property type="entry name" value="Trypsin-like serine proteases"/>
    <property type="match status" value="1"/>
</dbReference>
<protein>
    <recommendedName>
        <fullName evidence="5">Peptidase S1 domain-containing protein</fullName>
    </recommendedName>
</protein>
<reference evidence="6" key="1">
    <citation type="submission" date="2015-12" db="EMBL/GenBank/DDBJ databases">
        <title>De novo transcriptome assembly of four potential Pierce s Disease insect vectors from Arizona vineyards.</title>
        <authorList>
            <person name="Tassone E.E."/>
        </authorList>
    </citation>
    <scope>NUCLEOTIDE SEQUENCE</scope>
</reference>
<dbReference type="GO" id="GO:0004252">
    <property type="term" value="F:serine-type endopeptidase activity"/>
    <property type="evidence" value="ECO:0007669"/>
    <property type="project" value="InterPro"/>
</dbReference>
<keyword evidence="3" id="KW-0720">Serine protease</keyword>
<organism evidence="6">
    <name type="scientific">Clastoptera arizonana</name>
    <name type="common">Arizona spittle bug</name>
    <dbReference type="NCBI Taxonomy" id="38151"/>
    <lineage>
        <taxon>Eukaryota</taxon>
        <taxon>Metazoa</taxon>
        <taxon>Ecdysozoa</taxon>
        <taxon>Arthropoda</taxon>
        <taxon>Hexapoda</taxon>
        <taxon>Insecta</taxon>
        <taxon>Pterygota</taxon>
        <taxon>Neoptera</taxon>
        <taxon>Paraneoptera</taxon>
        <taxon>Hemiptera</taxon>
        <taxon>Auchenorrhyncha</taxon>
        <taxon>Cercopoidea</taxon>
        <taxon>Clastopteridae</taxon>
        <taxon>Clastoptera</taxon>
    </lineage>
</organism>
<accession>A0A1B6CXP6</accession>
<dbReference type="InterPro" id="IPR043504">
    <property type="entry name" value="Peptidase_S1_PA_chymotrypsin"/>
</dbReference>
<keyword evidence="2" id="KW-0378">Hydrolase</keyword>
<proteinExistence type="predicted"/>